<proteinExistence type="inferred from homology"/>
<dbReference type="GO" id="GO:0004844">
    <property type="term" value="F:uracil DNA N-glycosylase activity"/>
    <property type="evidence" value="ECO:0007669"/>
    <property type="project" value="UniProtKB-UniRule"/>
</dbReference>
<evidence type="ECO:0000256" key="2">
    <source>
        <dbReference type="ARBA" id="ARBA00002631"/>
    </source>
</evidence>
<evidence type="ECO:0000256" key="6">
    <source>
        <dbReference type="ARBA" id="ARBA00022490"/>
    </source>
</evidence>
<comment type="subcellular location">
    <subcellularLocation>
        <location evidence="3 10">Cytoplasm</location>
    </subcellularLocation>
</comment>
<dbReference type="NCBIfam" id="NF003592">
    <property type="entry name" value="PRK05254.1-5"/>
    <property type="match status" value="1"/>
</dbReference>
<feature type="active site" description="Proton acceptor" evidence="10 11">
    <location>
        <position position="96"/>
    </location>
</feature>
<keyword evidence="7 10" id="KW-0227">DNA damage</keyword>
<keyword evidence="6 10" id="KW-0963">Cytoplasm</keyword>
<dbReference type="InterPro" id="IPR002043">
    <property type="entry name" value="UDG_fam1"/>
</dbReference>
<dbReference type="InterPro" id="IPR036895">
    <property type="entry name" value="Uracil-DNA_glycosylase-like_sf"/>
</dbReference>
<dbReference type="Gene3D" id="3.40.470.10">
    <property type="entry name" value="Uracil-DNA glycosylase-like domain"/>
    <property type="match status" value="1"/>
</dbReference>
<accession>A0A1H5L975</accession>
<dbReference type="SUPFAM" id="SSF52141">
    <property type="entry name" value="Uracil-DNA glycosylase-like"/>
    <property type="match status" value="1"/>
</dbReference>
<dbReference type="SMART" id="SM00986">
    <property type="entry name" value="UDG"/>
    <property type="match status" value="1"/>
</dbReference>
<keyword evidence="9 10" id="KW-0234">DNA repair</keyword>
<dbReference type="EMBL" id="FNTV01000001">
    <property type="protein sequence ID" value="SEE73626.1"/>
    <property type="molecule type" value="Genomic_DNA"/>
</dbReference>
<evidence type="ECO:0000256" key="12">
    <source>
        <dbReference type="RuleBase" id="RU003780"/>
    </source>
</evidence>
<evidence type="ECO:0000256" key="7">
    <source>
        <dbReference type="ARBA" id="ARBA00022763"/>
    </source>
</evidence>
<feature type="domain" description="Uracil-DNA glycosylase-like" evidence="13">
    <location>
        <begin position="81"/>
        <end position="240"/>
    </location>
</feature>
<dbReference type="SMART" id="SM00987">
    <property type="entry name" value="UreE_C"/>
    <property type="match status" value="1"/>
</dbReference>
<dbReference type="InterPro" id="IPR018085">
    <property type="entry name" value="Ura-DNA_Glyclase_AS"/>
</dbReference>
<keyword evidence="8 10" id="KW-0378">Hydrolase</keyword>
<organism evidence="14 15">
    <name type="scientific">Arthrobacter alpinus</name>
    <dbReference type="NCBI Taxonomy" id="656366"/>
    <lineage>
        <taxon>Bacteria</taxon>
        <taxon>Bacillati</taxon>
        <taxon>Actinomycetota</taxon>
        <taxon>Actinomycetes</taxon>
        <taxon>Micrococcales</taxon>
        <taxon>Micrococcaceae</taxon>
        <taxon>Arthrobacter</taxon>
    </lineage>
</organism>
<evidence type="ECO:0000256" key="11">
    <source>
        <dbReference type="PROSITE-ProRule" id="PRU10072"/>
    </source>
</evidence>
<evidence type="ECO:0000256" key="5">
    <source>
        <dbReference type="ARBA" id="ARBA00012030"/>
    </source>
</evidence>
<dbReference type="Proteomes" id="UP000182725">
    <property type="component" value="Unassembled WGS sequence"/>
</dbReference>
<evidence type="ECO:0000259" key="13">
    <source>
        <dbReference type="SMART" id="SM00986"/>
    </source>
</evidence>
<evidence type="ECO:0000256" key="1">
    <source>
        <dbReference type="ARBA" id="ARBA00001400"/>
    </source>
</evidence>
<evidence type="ECO:0000256" key="8">
    <source>
        <dbReference type="ARBA" id="ARBA00022801"/>
    </source>
</evidence>
<gene>
    <name evidence="10" type="primary">ung</name>
    <name evidence="14" type="ORF">SAMN04489740_2361</name>
</gene>
<protein>
    <recommendedName>
        <fullName evidence="5 10">Uracil-DNA glycosylase</fullName>
        <shortName evidence="10">UDG</shortName>
        <ecNumber evidence="5 10">3.2.2.27</ecNumber>
    </recommendedName>
</protein>
<evidence type="ECO:0000313" key="14">
    <source>
        <dbReference type="EMBL" id="SEE73626.1"/>
    </source>
</evidence>
<dbReference type="Pfam" id="PF03167">
    <property type="entry name" value="UDG"/>
    <property type="match status" value="1"/>
</dbReference>
<name>A0A1H5L975_9MICC</name>
<sequence>MDTMDSAPSLFDLPAPAPWSEPQLHALTALGTAPLTLMAADWAEALAPQEKTLKHLGAMLRDEYDDGTRFLPHPTQVLRALSAPMSEVKVLMVGQDPYPTPGHSVGLAFSVDKRTRPLPRSLNNIYKELATDLGIAPAPHGDLGAWATQGVLLLNRVLTVAPGAAGSHRNRGWEQVTEAVITALVARNKPLVSVLWGKDAQRLAPMLEGTAVIESAHPSPLSASRGFFGSKPFSRVNELLVEQGVAPIDWALPMN</sequence>
<dbReference type="PANTHER" id="PTHR11264">
    <property type="entry name" value="URACIL-DNA GLYCOSYLASE"/>
    <property type="match status" value="1"/>
</dbReference>
<dbReference type="InterPro" id="IPR005122">
    <property type="entry name" value="Uracil-DNA_glycosylase-like"/>
</dbReference>
<evidence type="ECO:0000256" key="10">
    <source>
        <dbReference type="HAMAP-Rule" id="MF_00148"/>
    </source>
</evidence>
<dbReference type="FunFam" id="3.40.470.10:FF:000006">
    <property type="entry name" value="Uracil-DNA glycosylase"/>
    <property type="match status" value="1"/>
</dbReference>
<dbReference type="HAMAP" id="MF_00148">
    <property type="entry name" value="UDG"/>
    <property type="match status" value="1"/>
</dbReference>
<dbReference type="NCBIfam" id="TIGR00628">
    <property type="entry name" value="ung"/>
    <property type="match status" value="1"/>
</dbReference>
<comment type="catalytic activity">
    <reaction evidence="1 10 12">
        <text>Hydrolyzes single-stranded DNA or mismatched double-stranded DNA and polynucleotides, releasing free uracil.</text>
        <dbReference type="EC" id="3.2.2.27"/>
    </reaction>
</comment>
<dbReference type="GO" id="GO:0005737">
    <property type="term" value="C:cytoplasm"/>
    <property type="evidence" value="ECO:0007669"/>
    <property type="project" value="UniProtKB-SubCell"/>
</dbReference>
<comment type="similarity">
    <text evidence="4 10 12">Belongs to the uracil-DNA glycosylase (UDG) superfamily. UNG family.</text>
</comment>
<evidence type="ECO:0000256" key="9">
    <source>
        <dbReference type="ARBA" id="ARBA00023204"/>
    </source>
</evidence>
<dbReference type="CDD" id="cd10027">
    <property type="entry name" value="UDG-F1-like"/>
    <property type="match status" value="1"/>
</dbReference>
<dbReference type="AlphaFoldDB" id="A0A1H5L975"/>
<dbReference type="NCBIfam" id="NF003588">
    <property type="entry name" value="PRK05254.1-1"/>
    <property type="match status" value="1"/>
</dbReference>
<evidence type="ECO:0000256" key="3">
    <source>
        <dbReference type="ARBA" id="ARBA00004496"/>
    </source>
</evidence>
<dbReference type="PROSITE" id="PS00130">
    <property type="entry name" value="U_DNA_GLYCOSYLASE"/>
    <property type="match status" value="1"/>
</dbReference>
<reference evidence="14 15" key="1">
    <citation type="submission" date="2016-10" db="EMBL/GenBank/DDBJ databases">
        <authorList>
            <person name="de Groot N.N."/>
        </authorList>
    </citation>
    <scope>NUCLEOTIDE SEQUENCE [LARGE SCALE GENOMIC DNA]</scope>
    <source>
        <strain evidence="14 15">DSM 22274</strain>
    </source>
</reference>
<dbReference type="PANTHER" id="PTHR11264:SF0">
    <property type="entry name" value="URACIL-DNA GLYCOSYLASE"/>
    <property type="match status" value="1"/>
</dbReference>
<evidence type="ECO:0000313" key="15">
    <source>
        <dbReference type="Proteomes" id="UP000182725"/>
    </source>
</evidence>
<dbReference type="GO" id="GO:0097510">
    <property type="term" value="P:base-excision repair, AP site formation via deaminated base removal"/>
    <property type="evidence" value="ECO:0007669"/>
    <property type="project" value="TreeGrafter"/>
</dbReference>
<evidence type="ECO:0000256" key="4">
    <source>
        <dbReference type="ARBA" id="ARBA00008184"/>
    </source>
</evidence>
<dbReference type="EC" id="3.2.2.27" evidence="5 10"/>
<comment type="function">
    <text evidence="2 10 12">Excises uracil residues from the DNA which can arise as a result of misincorporation of dUMP residues by DNA polymerase or due to deamination of cytosine.</text>
</comment>